<proteinExistence type="predicted"/>
<keyword evidence="3" id="KW-1185">Reference proteome</keyword>
<dbReference type="EMBL" id="SLUO01000008">
    <property type="protein sequence ID" value="TCL57559.1"/>
    <property type="molecule type" value="Genomic_DNA"/>
</dbReference>
<dbReference type="Proteomes" id="UP000295718">
    <property type="component" value="Unassembled WGS sequence"/>
</dbReference>
<sequence length="84" mass="9633">MKTCIACGMPMMEKSDFAGEDTGKDYCVYCARPDGSMQSFEEKRTGMINFIIKTQGFDYKAATKIAESNMKRLPAWKDYFNMEE</sequence>
<dbReference type="Pfam" id="PF12674">
    <property type="entry name" value="Zn_ribbon_2"/>
    <property type="match status" value="1"/>
</dbReference>
<reference evidence="2 3" key="1">
    <citation type="submission" date="2019-03" db="EMBL/GenBank/DDBJ databases">
        <title>Genomic Encyclopedia of Type Strains, Phase IV (KMG-IV): sequencing the most valuable type-strain genomes for metagenomic binning, comparative biology and taxonomic classification.</title>
        <authorList>
            <person name="Goeker M."/>
        </authorList>
    </citation>
    <scope>NUCLEOTIDE SEQUENCE [LARGE SCALE GENOMIC DNA]</scope>
    <source>
        <strain evidence="2 3">DSM 100556</strain>
    </source>
</reference>
<evidence type="ECO:0000259" key="1">
    <source>
        <dbReference type="Pfam" id="PF12674"/>
    </source>
</evidence>
<protein>
    <submittedName>
        <fullName evidence="2">Putative zinc ribbon protein</fullName>
    </submittedName>
</protein>
<name>A0A4R1QUB1_9FIRM</name>
<dbReference type="OrthoDB" id="9801008at2"/>
<evidence type="ECO:0000313" key="2">
    <source>
        <dbReference type="EMBL" id="TCL57559.1"/>
    </source>
</evidence>
<dbReference type="STRING" id="1469948.GCA_000732725_02062"/>
<evidence type="ECO:0000313" key="3">
    <source>
        <dbReference type="Proteomes" id="UP000295718"/>
    </source>
</evidence>
<comment type="caution">
    <text evidence="2">The sequence shown here is derived from an EMBL/GenBank/DDBJ whole genome shotgun (WGS) entry which is preliminary data.</text>
</comment>
<gene>
    <name evidence="2" type="ORF">EDD76_10894</name>
</gene>
<dbReference type="RefSeq" id="WP_031390754.1">
    <property type="nucleotide sequence ID" value="NZ_JPNB01000001.1"/>
</dbReference>
<organism evidence="2 3">
    <name type="scientific">Kineothrix alysoides</name>
    <dbReference type="NCBI Taxonomy" id="1469948"/>
    <lineage>
        <taxon>Bacteria</taxon>
        <taxon>Bacillati</taxon>
        <taxon>Bacillota</taxon>
        <taxon>Clostridia</taxon>
        <taxon>Lachnospirales</taxon>
        <taxon>Lachnospiraceae</taxon>
        <taxon>Kineothrix</taxon>
    </lineage>
</organism>
<feature type="domain" description="Putative zinc ribbon" evidence="1">
    <location>
        <begin position="3"/>
        <end position="77"/>
    </location>
</feature>
<dbReference type="AlphaFoldDB" id="A0A4R1QUB1"/>
<accession>A0A4R1QUB1</accession>
<dbReference type="InterPro" id="IPR025868">
    <property type="entry name" value="Zn_ribbon_dom_put"/>
</dbReference>